<dbReference type="AlphaFoldDB" id="A0A0J6WKB2"/>
<dbReference type="PATRIC" id="fig|37916.4.peg.941"/>
<feature type="region of interest" description="Disordered" evidence="1">
    <location>
        <begin position="63"/>
        <end position="89"/>
    </location>
</feature>
<dbReference type="RefSeq" id="WP_048469057.1">
    <property type="nucleotide sequence ID" value="NZ_JYNL01000009.1"/>
</dbReference>
<dbReference type="STRING" id="37916.MCHLDSM_01066"/>
<dbReference type="Proteomes" id="UP000036513">
    <property type="component" value="Unassembled WGS sequence"/>
</dbReference>
<evidence type="ECO:0000256" key="1">
    <source>
        <dbReference type="SAM" id="MobiDB-lite"/>
    </source>
</evidence>
<name>A0A0J6WKB2_9MYCO</name>
<evidence type="ECO:0000313" key="3">
    <source>
        <dbReference type="Proteomes" id="UP000036513"/>
    </source>
</evidence>
<dbReference type="EMBL" id="JYNL01000009">
    <property type="protein sequence ID" value="KMO82443.1"/>
    <property type="molecule type" value="Genomic_DNA"/>
</dbReference>
<gene>
    <name evidence="2" type="ORF">MCHLDSM_01066</name>
</gene>
<protein>
    <submittedName>
        <fullName evidence="2">Uncharacterized protein</fullName>
    </submittedName>
</protein>
<sequence length="89" mass="9453">MTAPTSTVADDAQTAIVDLLGVRGVPLGTVLRELAARGFSRSSADAGVRTLIRRGVIVMTDDRHLHMPASTPAVRSESRKDRRADQLGG</sequence>
<proteinExistence type="predicted"/>
<accession>A0A0J6WKB2</accession>
<reference evidence="2 3" key="1">
    <citation type="journal article" date="2015" name="Genome Biol. Evol.">
        <title>Characterization of Three Mycobacterium spp. with Potential Use in Bioremediation by Genome Sequencing and Comparative Genomics.</title>
        <authorList>
            <person name="Das S."/>
            <person name="Pettersson B.M."/>
            <person name="Behra P.R."/>
            <person name="Ramesh M."/>
            <person name="Dasgupta S."/>
            <person name="Bhattacharya A."/>
            <person name="Kirsebom L.A."/>
        </authorList>
    </citation>
    <scope>NUCLEOTIDE SEQUENCE [LARGE SCALE GENOMIC DNA]</scope>
    <source>
        <strain evidence="2 3">DSM 43826</strain>
    </source>
</reference>
<feature type="compositionally biased region" description="Basic and acidic residues" evidence="1">
    <location>
        <begin position="76"/>
        <end position="89"/>
    </location>
</feature>
<keyword evidence="3" id="KW-1185">Reference proteome</keyword>
<organism evidence="2 3">
    <name type="scientific">Mycolicibacterium chlorophenolicum</name>
    <dbReference type="NCBI Taxonomy" id="37916"/>
    <lineage>
        <taxon>Bacteria</taxon>
        <taxon>Bacillati</taxon>
        <taxon>Actinomycetota</taxon>
        <taxon>Actinomycetes</taxon>
        <taxon>Mycobacteriales</taxon>
        <taxon>Mycobacteriaceae</taxon>
        <taxon>Mycolicibacterium</taxon>
    </lineage>
</organism>
<evidence type="ECO:0000313" key="2">
    <source>
        <dbReference type="EMBL" id="KMO82443.1"/>
    </source>
</evidence>
<comment type="caution">
    <text evidence="2">The sequence shown here is derived from an EMBL/GenBank/DDBJ whole genome shotgun (WGS) entry which is preliminary data.</text>
</comment>